<accession>G7KNA1</accession>
<dbReference type="Gramene" id="rna36708">
    <property type="protein sequence ID" value="RHN52088.1"/>
    <property type="gene ID" value="gene36708"/>
</dbReference>
<protein>
    <submittedName>
        <fullName evidence="3">Nodule Cysteine-Rich (NCR) secreted peptide</fullName>
    </submittedName>
    <submittedName>
        <fullName evidence="4">Putative Late nodulin</fullName>
    </submittedName>
</protein>
<dbReference type="AlphaFoldDB" id="G7KNA1"/>
<evidence type="ECO:0000313" key="4">
    <source>
        <dbReference type="EMBL" id="RHN52088.1"/>
    </source>
</evidence>
<dbReference type="EMBL" id="CM001222">
    <property type="protein sequence ID" value="AES75844.1"/>
    <property type="molecule type" value="Genomic_DNA"/>
</dbReference>
<dbReference type="Proteomes" id="UP000265566">
    <property type="component" value="Chromosome 6"/>
</dbReference>
<feature type="chain" id="PRO_5014573744" evidence="1">
    <location>
        <begin position="18"/>
        <end position="55"/>
    </location>
</feature>
<evidence type="ECO:0000313" key="6">
    <source>
        <dbReference type="Proteomes" id="UP000002051"/>
    </source>
</evidence>
<reference evidence="4" key="5">
    <citation type="journal article" date="2018" name="Nat. Plants">
        <title>Whole-genome landscape of Medicago truncatula symbiotic genes.</title>
        <authorList>
            <person name="Pecrix Y."/>
            <person name="Gamas P."/>
            <person name="Carrere S."/>
        </authorList>
    </citation>
    <scope>NUCLEOTIDE SEQUENCE</scope>
    <source>
        <tissue evidence="4">Leaves</tissue>
    </source>
</reference>
<evidence type="ECO:0000259" key="2">
    <source>
        <dbReference type="Pfam" id="PF07127"/>
    </source>
</evidence>
<dbReference type="GO" id="GO:0046872">
    <property type="term" value="F:metal ion binding"/>
    <property type="evidence" value="ECO:0007669"/>
    <property type="project" value="InterPro"/>
</dbReference>
<name>G7KNA1_MEDTR</name>
<proteinExistence type="predicted"/>
<dbReference type="EnsemblPlants" id="AES75844">
    <property type="protein sequence ID" value="AES75844"/>
    <property type="gene ID" value="MTR_6g060320"/>
</dbReference>
<reference evidence="3 6" key="2">
    <citation type="journal article" date="2014" name="BMC Genomics">
        <title>An improved genome release (version Mt4.0) for the model legume Medicago truncatula.</title>
        <authorList>
            <person name="Tang H."/>
            <person name="Krishnakumar V."/>
            <person name="Bidwell S."/>
            <person name="Rosen B."/>
            <person name="Chan A."/>
            <person name="Zhou S."/>
            <person name="Gentzbittel L."/>
            <person name="Childs K.L."/>
            <person name="Yandell M."/>
            <person name="Gundlach H."/>
            <person name="Mayer K.F."/>
            <person name="Schwartz D.C."/>
            <person name="Town C.D."/>
        </authorList>
    </citation>
    <scope>GENOME REANNOTATION</scope>
    <source>
        <strain evidence="5 6">cv. Jemalong A17</strain>
    </source>
</reference>
<gene>
    <name evidence="3" type="ordered locus">MTR_6g060320</name>
    <name evidence="4" type="ORF">MtrunA17_Chr6g0476571</name>
</gene>
<evidence type="ECO:0000313" key="7">
    <source>
        <dbReference type="Proteomes" id="UP000265566"/>
    </source>
</evidence>
<keyword evidence="1" id="KW-0732">Signal</keyword>
<evidence type="ECO:0000256" key="1">
    <source>
        <dbReference type="SAM" id="SignalP"/>
    </source>
</evidence>
<dbReference type="EMBL" id="PSQE01000006">
    <property type="protein sequence ID" value="RHN52088.1"/>
    <property type="molecule type" value="Genomic_DNA"/>
</dbReference>
<reference evidence="5" key="3">
    <citation type="submission" date="2015-04" db="UniProtKB">
        <authorList>
            <consortium name="EnsemblPlants"/>
        </authorList>
    </citation>
    <scope>IDENTIFICATION</scope>
    <source>
        <strain evidence="5">cv. Jemalong A17</strain>
    </source>
</reference>
<organism evidence="3 6">
    <name type="scientific">Medicago truncatula</name>
    <name type="common">Barrel medic</name>
    <name type="synonym">Medicago tribuloides</name>
    <dbReference type="NCBI Taxonomy" id="3880"/>
    <lineage>
        <taxon>Eukaryota</taxon>
        <taxon>Viridiplantae</taxon>
        <taxon>Streptophyta</taxon>
        <taxon>Embryophyta</taxon>
        <taxon>Tracheophyta</taxon>
        <taxon>Spermatophyta</taxon>
        <taxon>Magnoliopsida</taxon>
        <taxon>eudicotyledons</taxon>
        <taxon>Gunneridae</taxon>
        <taxon>Pentapetalae</taxon>
        <taxon>rosids</taxon>
        <taxon>fabids</taxon>
        <taxon>Fabales</taxon>
        <taxon>Fabaceae</taxon>
        <taxon>Papilionoideae</taxon>
        <taxon>50 kb inversion clade</taxon>
        <taxon>NPAAA clade</taxon>
        <taxon>Hologalegina</taxon>
        <taxon>IRL clade</taxon>
        <taxon>Trifolieae</taxon>
        <taxon>Medicago</taxon>
    </lineage>
</organism>
<dbReference type="Pfam" id="PF07127">
    <property type="entry name" value="Nodulin_late"/>
    <property type="match status" value="1"/>
</dbReference>
<dbReference type="Proteomes" id="UP000002051">
    <property type="component" value="Chromosome 6"/>
</dbReference>
<keyword evidence="6" id="KW-1185">Reference proteome</keyword>
<dbReference type="InterPro" id="IPR009810">
    <property type="entry name" value="Nodulin_late_dom"/>
</dbReference>
<reference evidence="3 6" key="1">
    <citation type="journal article" date="2011" name="Nature">
        <title>The Medicago genome provides insight into the evolution of rhizobial symbioses.</title>
        <authorList>
            <person name="Young N.D."/>
            <person name="Debelle F."/>
            <person name="Oldroyd G.E."/>
            <person name="Geurts R."/>
            <person name="Cannon S.B."/>
            <person name="Udvardi M.K."/>
            <person name="Benedito V.A."/>
            <person name="Mayer K.F."/>
            <person name="Gouzy J."/>
            <person name="Schoof H."/>
            <person name="Van de Peer Y."/>
            <person name="Proost S."/>
            <person name="Cook D.R."/>
            <person name="Meyers B.C."/>
            <person name="Spannagl M."/>
            <person name="Cheung F."/>
            <person name="De Mita S."/>
            <person name="Krishnakumar V."/>
            <person name="Gundlach H."/>
            <person name="Zhou S."/>
            <person name="Mudge J."/>
            <person name="Bharti A.K."/>
            <person name="Murray J.D."/>
            <person name="Naoumkina M.A."/>
            <person name="Rosen B."/>
            <person name="Silverstein K.A."/>
            <person name="Tang H."/>
            <person name="Rombauts S."/>
            <person name="Zhao P.X."/>
            <person name="Zhou P."/>
            <person name="Barbe V."/>
            <person name="Bardou P."/>
            <person name="Bechner M."/>
            <person name="Bellec A."/>
            <person name="Berger A."/>
            <person name="Berges H."/>
            <person name="Bidwell S."/>
            <person name="Bisseling T."/>
            <person name="Choisne N."/>
            <person name="Couloux A."/>
            <person name="Denny R."/>
            <person name="Deshpande S."/>
            <person name="Dai X."/>
            <person name="Doyle J.J."/>
            <person name="Dudez A.M."/>
            <person name="Farmer A.D."/>
            <person name="Fouteau S."/>
            <person name="Franken C."/>
            <person name="Gibelin C."/>
            <person name="Gish J."/>
            <person name="Goldstein S."/>
            <person name="Gonzalez A.J."/>
            <person name="Green P.J."/>
            <person name="Hallab A."/>
            <person name="Hartog M."/>
            <person name="Hua A."/>
            <person name="Humphray S.J."/>
            <person name="Jeong D.H."/>
            <person name="Jing Y."/>
            <person name="Jocker A."/>
            <person name="Kenton S.M."/>
            <person name="Kim D.J."/>
            <person name="Klee K."/>
            <person name="Lai H."/>
            <person name="Lang C."/>
            <person name="Lin S."/>
            <person name="Macmil S.L."/>
            <person name="Magdelenat G."/>
            <person name="Matthews L."/>
            <person name="McCorrison J."/>
            <person name="Monaghan E.L."/>
            <person name="Mun J.H."/>
            <person name="Najar F.Z."/>
            <person name="Nicholson C."/>
            <person name="Noirot C."/>
            <person name="O'Bleness M."/>
            <person name="Paule C.R."/>
            <person name="Poulain J."/>
            <person name="Prion F."/>
            <person name="Qin B."/>
            <person name="Qu C."/>
            <person name="Retzel E.F."/>
            <person name="Riddle C."/>
            <person name="Sallet E."/>
            <person name="Samain S."/>
            <person name="Samson N."/>
            <person name="Sanders I."/>
            <person name="Saurat O."/>
            <person name="Scarpelli C."/>
            <person name="Schiex T."/>
            <person name="Segurens B."/>
            <person name="Severin A.J."/>
            <person name="Sherrier D.J."/>
            <person name="Shi R."/>
            <person name="Sims S."/>
            <person name="Singer S.R."/>
            <person name="Sinharoy S."/>
            <person name="Sterck L."/>
            <person name="Viollet A."/>
            <person name="Wang B.B."/>
            <person name="Wang K."/>
            <person name="Wang M."/>
            <person name="Wang X."/>
            <person name="Warfsmann J."/>
            <person name="Weissenbach J."/>
            <person name="White D.D."/>
            <person name="White J.D."/>
            <person name="Wiley G.B."/>
            <person name="Wincker P."/>
            <person name="Xing Y."/>
            <person name="Yang L."/>
            <person name="Yao Z."/>
            <person name="Ying F."/>
            <person name="Zhai J."/>
            <person name="Zhou L."/>
            <person name="Zuber A."/>
            <person name="Denarie J."/>
            <person name="Dixon R.A."/>
            <person name="May G.D."/>
            <person name="Schwartz D.C."/>
            <person name="Rogers J."/>
            <person name="Quetier F."/>
            <person name="Town C.D."/>
            <person name="Roe B.A."/>
        </authorList>
    </citation>
    <scope>NUCLEOTIDE SEQUENCE [LARGE SCALE GENOMIC DNA]</scope>
    <source>
        <strain evidence="3">A17</strain>
        <strain evidence="5 6">cv. Jemalong A17</strain>
    </source>
</reference>
<evidence type="ECO:0000313" key="3">
    <source>
        <dbReference type="EMBL" id="AES75844.1"/>
    </source>
</evidence>
<dbReference type="PaxDb" id="3880-AES75844"/>
<feature type="domain" description="Late nodulin" evidence="2">
    <location>
        <begin position="1"/>
        <end position="48"/>
    </location>
</feature>
<dbReference type="HOGENOM" id="CLU_181053_6_1_1"/>
<feature type="signal peptide" evidence="1">
    <location>
        <begin position="1"/>
        <end position="17"/>
    </location>
</feature>
<evidence type="ECO:0000313" key="5">
    <source>
        <dbReference type="EnsemblPlants" id="AES75844"/>
    </source>
</evidence>
<sequence>MFVYVLIIFLSLFLIEASIKTKIACVTDNDCPRAIKPVVMWCINNYCHYYLYGYQ</sequence>
<reference evidence="7" key="4">
    <citation type="journal article" date="2018" name="Nat. Plants">
        <title>Whole-genome landscape of Medicago truncatula symbiotic genes.</title>
        <authorList>
            <person name="Pecrix Y."/>
            <person name="Staton S.E."/>
            <person name="Sallet E."/>
            <person name="Lelandais-Briere C."/>
            <person name="Moreau S."/>
            <person name="Carrere S."/>
            <person name="Blein T."/>
            <person name="Jardinaud M.F."/>
            <person name="Latrasse D."/>
            <person name="Zouine M."/>
            <person name="Zahm M."/>
            <person name="Kreplak J."/>
            <person name="Mayjonade B."/>
            <person name="Satge C."/>
            <person name="Perez M."/>
            <person name="Cauet S."/>
            <person name="Marande W."/>
            <person name="Chantry-Darmon C."/>
            <person name="Lopez-Roques C."/>
            <person name="Bouchez O."/>
            <person name="Berard A."/>
            <person name="Debelle F."/>
            <person name="Munos S."/>
            <person name="Bendahmane A."/>
            <person name="Berges H."/>
            <person name="Niebel A."/>
            <person name="Buitink J."/>
            <person name="Frugier F."/>
            <person name="Benhamed M."/>
            <person name="Crespi M."/>
            <person name="Gouzy J."/>
            <person name="Gamas P."/>
        </authorList>
    </citation>
    <scope>NUCLEOTIDE SEQUENCE [LARGE SCALE GENOMIC DNA]</scope>
    <source>
        <strain evidence="7">cv. Jemalong A17</strain>
    </source>
</reference>